<evidence type="ECO:0000256" key="3">
    <source>
        <dbReference type="RuleBase" id="RU004508"/>
    </source>
</evidence>
<evidence type="ECO:0000313" key="5">
    <source>
        <dbReference type="Proteomes" id="UP000289166"/>
    </source>
</evidence>
<feature type="active site" description="Proton acceptor" evidence="1">
    <location>
        <position position="185"/>
    </location>
</feature>
<comment type="similarity">
    <text evidence="3">Belongs to the DegT/DnrJ/EryC1 family.</text>
</comment>
<dbReference type="PANTHER" id="PTHR30244:SF34">
    <property type="entry name" value="DTDP-4-AMINO-4,6-DIDEOXYGALACTOSE TRANSAMINASE"/>
    <property type="match status" value="1"/>
</dbReference>
<organism evidence="4 5">
    <name type="scientific">Acetivibrio mesophilus</name>
    <dbReference type="NCBI Taxonomy" id="2487273"/>
    <lineage>
        <taxon>Bacteria</taxon>
        <taxon>Bacillati</taxon>
        <taxon>Bacillota</taxon>
        <taxon>Clostridia</taxon>
        <taxon>Eubacteriales</taxon>
        <taxon>Oscillospiraceae</taxon>
        <taxon>Acetivibrio</taxon>
    </lineage>
</organism>
<dbReference type="CDD" id="cd00616">
    <property type="entry name" value="AHBA_syn"/>
    <property type="match status" value="1"/>
</dbReference>
<dbReference type="AlphaFoldDB" id="A0A4Q0I9M8"/>
<dbReference type="EMBL" id="RLII01000001">
    <property type="protein sequence ID" value="RXE60695.1"/>
    <property type="molecule type" value="Genomic_DNA"/>
</dbReference>
<dbReference type="Proteomes" id="UP000289166">
    <property type="component" value="Unassembled WGS sequence"/>
</dbReference>
<proteinExistence type="inferred from homology"/>
<sequence>MEIKSLKISFSEEDRAWITDRIDECLATGQLSQGKFVMEFEEELKKYLNVKQAIAVNSGTGAIDLVMKILDVNNKDVLVPTNTFLATAVGVKFSGGNVKLVDIDPKTLSVSLKSLKERVTKNTAGVIIVHIGGIVTPEIEDIREWCDRNGLWLFEDAAHAIGSSFHGKFAGTFGIAGSFSLFATKVITSAEGGAIVTNDDELAEKIKLFRNHGKPKPWDTYHTSLGSNYRMHEITAIIALSQLRKLDKIIQERDRIANMYTEKIKQHLPELELILPEDRSNWYKYTAMLPNEIDREVVKSRLKEKNINLQGEVYGIPLHKQPIAEMLDSYKNFEVADNVCSRHICLPIYQGLTDSEINYVVEELAKVIAELKK</sequence>
<dbReference type="GO" id="GO:0000271">
    <property type="term" value="P:polysaccharide biosynthetic process"/>
    <property type="evidence" value="ECO:0007669"/>
    <property type="project" value="TreeGrafter"/>
</dbReference>
<dbReference type="InterPro" id="IPR015421">
    <property type="entry name" value="PyrdxlP-dep_Trfase_major"/>
</dbReference>
<dbReference type="GO" id="GO:0030170">
    <property type="term" value="F:pyridoxal phosphate binding"/>
    <property type="evidence" value="ECO:0007669"/>
    <property type="project" value="TreeGrafter"/>
</dbReference>
<keyword evidence="5" id="KW-1185">Reference proteome</keyword>
<dbReference type="Pfam" id="PF01041">
    <property type="entry name" value="DegT_DnrJ_EryC1"/>
    <property type="match status" value="1"/>
</dbReference>
<evidence type="ECO:0000256" key="1">
    <source>
        <dbReference type="PIRSR" id="PIRSR000390-1"/>
    </source>
</evidence>
<dbReference type="InterPro" id="IPR015424">
    <property type="entry name" value="PyrdxlP-dep_Trfase"/>
</dbReference>
<accession>A0A4Q0I9M8</accession>
<gene>
    <name evidence="4" type="ORF">EFD62_01895</name>
</gene>
<dbReference type="InterPro" id="IPR000653">
    <property type="entry name" value="DegT/StrS_aminotransferase"/>
</dbReference>
<dbReference type="PIRSF" id="PIRSF000390">
    <property type="entry name" value="PLP_StrS"/>
    <property type="match status" value="1"/>
</dbReference>
<evidence type="ECO:0000256" key="2">
    <source>
        <dbReference type="PIRSR" id="PIRSR000390-2"/>
    </source>
</evidence>
<reference evidence="5" key="1">
    <citation type="submission" date="2018-11" db="EMBL/GenBank/DDBJ databases">
        <title>Genome sequencing of a novel mesophilic and cellulolytic organism within the genus Hungateiclostridium.</title>
        <authorList>
            <person name="Rettenmaier R."/>
            <person name="Liebl W."/>
            <person name="Zverlov V."/>
        </authorList>
    </citation>
    <scope>NUCLEOTIDE SEQUENCE [LARGE SCALE GENOMIC DNA]</scope>
    <source>
        <strain evidence="5">N2K1</strain>
    </source>
</reference>
<protein>
    <submittedName>
        <fullName evidence="4">DegT/DnrJ/EryC1/StrS family aminotransferase</fullName>
    </submittedName>
</protein>
<dbReference type="InterPro" id="IPR015422">
    <property type="entry name" value="PyrdxlP-dep_Trfase_small"/>
</dbReference>
<dbReference type="GO" id="GO:0008483">
    <property type="term" value="F:transaminase activity"/>
    <property type="evidence" value="ECO:0007669"/>
    <property type="project" value="UniProtKB-KW"/>
</dbReference>
<feature type="modified residue" description="N6-(pyridoxal phosphate)lysine" evidence="2">
    <location>
        <position position="185"/>
    </location>
</feature>
<keyword evidence="4" id="KW-0032">Aminotransferase</keyword>
<dbReference type="SUPFAM" id="SSF53383">
    <property type="entry name" value="PLP-dependent transferases"/>
    <property type="match status" value="1"/>
</dbReference>
<keyword evidence="2 3" id="KW-0663">Pyridoxal phosphate</keyword>
<dbReference type="OrthoDB" id="9810913at2"/>
<name>A0A4Q0I9M8_9FIRM</name>
<comment type="caution">
    <text evidence="4">The sequence shown here is derived from an EMBL/GenBank/DDBJ whole genome shotgun (WGS) entry which is preliminary data.</text>
</comment>
<dbReference type="Gene3D" id="3.40.640.10">
    <property type="entry name" value="Type I PLP-dependent aspartate aminotransferase-like (Major domain)"/>
    <property type="match status" value="1"/>
</dbReference>
<dbReference type="PANTHER" id="PTHR30244">
    <property type="entry name" value="TRANSAMINASE"/>
    <property type="match status" value="1"/>
</dbReference>
<dbReference type="Gene3D" id="3.90.1150.10">
    <property type="entry name" value="Aspartate Aminotransferase, domain 1"/>
    <property type="match status" value="1"/>
</dbReference>
<evidence type="ECO:0000313" key="4">
    <source>
        <dbReference type="EMBL" id="RXE60695.1"/>
    </source>
</evidence>
<dbReference type="RefSeq" id="WP_128705656.1">
    <property type="nucleotide sequence ID" value="NZ_RLII01000001.1"/>
</dbReference>
<keyword evidence="4" id="KW-0808">Transferase</keyword>